<sequence length="324" mass="36289">MNIVNATTISHAMSPSQSPSSMEPPFINLNQSEMSIVQSMRKDPCGKWSCKLCDSQFGSIMRLVTHLLTSCDQHSSLSTFSTMSAIHICTFFDEPGSIKMLECYIRVARENPDIMASNLDNDTDSEVSELANDTDSEVSGLDEGDHVGSLEPKNEDEEGTGPVWFVKDEKEGLLDQEEEEEEEEESTMDENATPKAKPQKAKKSKVVAKAVRAPRNQEFPAMPPHSLSADAKLEWTFRRDRAGEIREIIKTNLKPNTKKIDEDACLAAWNASLHPFSWNANSSTAQPYKNYRVLGSRESRDRGRLRDLTKAAEMAEKAQQQQQQ</sequence>
<protein>
    <submittedName>
        <fullName evidence="2">Uncharacterized protein</fullName>
    </submittedName>
</protein>
<evidence type="ECO:0000313" key="2">
    <source>
        <dbReference type="EMBL" id="CAF9943778.1"/>
    </source>
</evidence>
<comment type="caution">
    <text evidence="2">The sequence shown here is derived from an EMBL/GenBank/DDBJ whole genome shotgun (WGS) entry which is preliminary data.</text>
</comment>
<feature type="region of interest" description="Disordered" evidence="1">
    <location>
        <begin position="115"/>
        <end position="205"/>
    </location>
</feature>
<dbReference type="Proteomes" id="UP000664203">
    <property type="component" value="Unassembled WGS sequence"/>
</dbReference>
<name>A0A8H3JB61_9LECA</name>
<reference evidence="2" key="1">
    <citation type="submission" date="2021-03" db="EMBL/GenBank/DDBJ databases">
        <authorList>
            <person name="Tagirdzhanova G."/>
        </authorList>
    </citation>
    <scope>NUCLEOTIDE SEQUENCE</scope>
</reference>
<evidence type="ECO:0000256" key="1">
    <source>
        <dbReference type="SAM" id="MobiDB-lite"/>
    </source>
</evidence>
<feature type="compositionally biased region" description="Acidic residues" evidence="1">
    <location>
        <begin position="121"/>
        <end position="142"/>
    </location>
</feature>
<accession>A0A8H3JB61</accession>
<evidence type="ECO:0000313" key="3">
    <source>
        <dbReference type="Proteomes" id="UP000664203"/>
    </source>
</evidence>
<feature type="region of interest" description="Disordered" evidence="1">
    <location>
        <begin position="1"/>
        <end position="22"/>
    </location>
</feature>
<feature type="compositionally biased region" description="Acidic residues" evidence="1">
    <location>
        <begin position="174"/>
        <end position="188"/>
    </location>
</feature>
<feature type="compositionally biased region" description="Low complexity" evidence="1">
    <location>
        <begin position="13"/>
        <end position="22"/>
    </location>
</feature>
<dbReference type="AlphaFoldDB" id="A0A8H3JB61"/>
<dbReference type="EMBL" id="CAJPDR010001266">
    <property type="protein sequence ID" value="CAF9943778.1"/>
    <property type="molecule type" value="Genomic_DNA"/>
</dbReference>
<organism evidence="2 3">
    <name type="scientific">Alectoria fallacina</name>
    <dbReference type="NCBI Taxonomy" id="1903189"/>
    <lineage>
        <taxon>Eukaryota</taxon>
        <taxon>Fungi</taxon>
        <taxon>Dikarya</taxon>
        <taxon>Ascomycota</taxon>
        <taxon>Pezizomycotina</taxon>
        <taxon>Lecanoromycetes</taxon>
        <taxon>OSLEUM clade</taxon>
        <taxon>Lecanoromycetidae</taxon>
        <taxon>Lecanorales</taxon>
        <taxon>Lecanorineae</taxon>
        <taxon>Parmeliaceae</taxon>
        <taxon>Alectoria</taxon>
    </lineage>
</organism>
<feature type="compositionally biased region" description="Polar residues" evidence="1">
    <location>
        <begin position="1"/>
        <end position="11"/>
    </location>
</feature>
<keyword evidence="3" id="KW-1185">Reference proteome</keyword>
<dbReference type="OrthoDB" id="5452327at2759"/>
<proteinExistence type="predicted"/>
<gene>
    <name evidence="2" type="ORF">ALECFALPRED_001236</name>
</gene>